<evidence type="ECO:0000313" key="7">
    <source>
        <dbReference type="Proteomes" id="UP000215590"/>
    </source>
</evidence>
<name>A0A256FBA4_9HYPH</name>
<dbReference type="InterPro" id="IPR000923">
    <property type="entry name" value="BlueCu_1"/>
</dbReference>
<reference evidence="6 7" key="1">
    <citation type="submission" date="2017-07" db="EMBL/GenBank/DDBJ databases">
        <title>Phylogenetic study on the rhizospheric bacterium Ochrobactrum sp. A44.</title>
        <authorList>
            <person name="Krzyzanowska D.M."/>
            <person name="Ossowicki A."/>
            <person name="Rajewska M."/>
            <person name="Maciag T."/>
            <person name="Kaczynski Z."/>
            <person name="Czerwicka M."/>
            <person name="Jafra S."/>
        </authorList>
    </citation>
    <scope>NUCLEOTIDE SEQUENCE [LARGE SCALE GENOMIC DNA]</scope>
    <source>
        <strain evidence="6 7">DSM 7216</strain>
    </source>
</reference>
<keyword evidence="2" id="KW-0479">Metal-binding</keyword>
<dbReference type="PROSITE" id="PS00196">
    <property type="entry name" value="COPPER_BLUE"/>
    <property type="match status" value="1"/>
</dbReference>
<dbReference type="Pfam" id="PF00127">
    <property type="entry name" value="Copper-bind"/>
    <property type="match status" value="1"/>
</dbReference>
<dbReference type="InterPro" id="IPR008972">
    <property type="entry name" value="Cupredoxin"/>
</dbReference>
<keyword evidence="1" id="KW-0813">Transport</keyword>
<feature type="domain" description="Blue (type 1) copper" evidence="5">
    <location>
        <begin position="7"/>
        <end position="37"/>
    </location>
</feature>
<dbReference type="InterPro" id="IPR028871">
    <property type="entry name" value="BlueCu_1_BS"/>
</dbReference>
<gene>
    <name evidence="6" type="ORF">CEV31_3645</name>
</gene>
<proteinExistence type="predicted"/>
<evidence type="ECO:0000256" key="2">
    <source>
        <dbReference type="ARBA" id="ARBA00022723"/>
    </source>
</evidence>
<keyword evidence="4" id="KW-0186">Copper</keyword>
<dbReference type="AlphaFoldDB" id="A0A256FBA4"/>
<keyword evidence="3" id="KW-0249">Electron transport</keyword>
<evidence type="ECO:0000313" key="6">
    <source>
        <dbReference type="EMBL" id="OYR12098.1"/>
    </source>
</evidence>
<protein>
    <submittedName>
        <fullName evidence="6">Copper binding, plastocyanin/azurin family protein</fullName>
    </submittedName>
</protein>
<dbReference type="GO" id="GO:0005507">
    <property type="term" value="F:copper ion binding"/>
    <property type="evidence" value="ECO:0007669"/>
    <property type="project" value="InterPro"/>
</dbReference>
<evidence type="ECO:0000256" key="3">
    <source>
        <dbReference type="ARBA" id="ARBA00022982"/>
    </source>
</evidence>
<dbReference type="Proteomes" id="UP000215590">
    <property type="component" value="Unassembled WGS sequence"/>
</dbReference>
<dbReference type="EMBL" id="NNRJ01000058">
    <property type="protein sequence ID" value="OYR12098.1"/>
    <property type="molecule type" value="Genomic_DNA"/>
</dbReference>
<evidence type="ECO:0000259" key="5">
    <source>
        <dbReference type="Pfam" id="PF00127"/>
    </source>
</evidence>
<evidence type="ECO:0000256" key="1">
    <source>
        <dbReference type="ARBA" id="ARBA00022448"/>
    </source>
</evidence>
<dbReference type="RefSeq" id="WP_235818158.1">
    <property type="nucleotide sequence ID" value="NZ_JBHEEK010000020.1"/>
</dbReference>
<dbReference type="SUPFAM" id="SSF49503">
    <property type="entry name" value="Cupredoxins"/>
    <property type="match status" value="1"/>
</dbReference>
<organism evidence="6 7">
    <name type="scientific">Brucella thiophenivorans</name>
    <dbReference type="NCBI Taxonomy" id="571255"/>
    <lineage>
        <taxon>Bacteria</taxon>
        <taxon>Pseudomonadati</taxon>
        <taxon>Pseudomonadota</taxon>
        <taxon>Alphaproteobacteria</taxon>
        <taxon>Hyphomicrobiales</taxon>
        <taxon>Brucellaceae</taxon>
        <taxon>Brucella/Ochrobactrum group</taxon>
        <taxon>Brucella</taxon>
    </lineage>
</organism>
<keyword evidence="7" id="KW-1185">Reference proteome</keyword>
<sequence>MESKLDEKFTVTVDQEGVYLYYCPPHLMLAMIGVIQVGKPRNLEAVKEKSAKLCSKLVMKGERLDTYLGQVA</sequence>
<dbReference type="Gene3D" id="2.60.40.420">
    <property type="entry name" value="Cupredoxins - blue copper proteins"/>
    <property type="match status" value="1"/>
</dbReference>
<accession>A0A256FBA4</accession>
<dbReference type="GO" id="GO:0009055">
    <property type="term" value="F:electron transfer activity"/>
    <property type="evidence" value="ECO:0007669"/>
    <property type="project" value="InterPro"/>
</dbReference>
<comment type="caution">
    <text evidence="6">The sequence shown here is derived from an EMBL/GenBank/DDBJ whole genome shotgun (WGS) entry which is preliminary data.</text>
</comment>
<evidence type="ECO:0000256" key="4">
    <source>
        <dbReference type="ARBA" id="ARBA00023008"/>
    </source>
</evidence>